<dbReference type="RefSeq" id="WP_017260835.1">
    <property type="nucleotide sequence ID" value="NZ_AUAW01000018.1"/>
</dbReference>
<dbReference type="InterPro" id="IPR050700">
    <property type="entry name" value="YIM1/Zinc_Alcohol_DH_Fams"/>
</dbReference>
<dbReference type="CDD" id="cd05289">
    <property type="entry name" value="MDR_like_2"/>
    <property type="match status" value="1"/>
</dbReference>
<dbReference type="Gene3D" id="3.90.180.10">
    <property type="entry name" value="Medium-chain alcohol dehydrogenases, catalytic domain"/>
    <property type="match status" value="1"/>
</dbReference>
<dbReference type="SUPFAM" id="SSF50129">
    <property type="entry name" value="GroES-like"/>
    <property type="match status" value="1"/>
</dbReference>
<dbReference type="PANTHER" id="PTHR11695:SF294">
    <property type="entry name" value="RETICULON-4-INTERACTING PROTEIN 1, MITOCHONDRIAL"/>
    <property type="match status" value="1"/>
</dbReference>
<dbReference type="SMART" id="SM00829">
    <property type="entry name" value="PKS_ER"/>
    <property type="match status" value="1"/>
</dbReference>
<evidence type="ECO:0000313" key="3">
    <source>
        <dbReference type="Proteomes" id="UP000051999"/>
    </source>
</evidence>
<proteinExistence type="predicted"/>
<dbReference type="STRING" id="1114972.FD35_GL001815"/>
<dbReference type="GO" id="GO:0016491">
    <property type="term" value="F:oxidoreductase activity"/>
    <property type="evidence" value="ECO:0007669"/>
    <property type="project" value="InterPro"/>
</dbReference>
<dbReference type="AlphaFoldDB" id="A0A0R1R8Q7"/>
<protein>
    <submittedName>
        <fullName evidence="2">NADPH quinone reductase</fullName>
    </submittedName>
</protein>
<dbReference type="Proteomes" id="UP000051999">
    <property type="component" value="Unassembled WGS sequence"/>
</dbReference>
<dbReference type="eggNOG" id="COG0604">
    <property type="taxonomic scope" value="Bacteria"/>
</dbReference>
<name>A0A0R1R8Q7_9LACO</name>
<dbReference type="InterPro" id="IPR011032">
    <property type="entry name" value="GroES-like_sf"/>
</dbReference>
<comment type="caution">
    <text evidence="2">The sequence shown here is derived from an EMBL/GenBank/DDBJ whole genome shotgun (WGS) entry which is preliminary data.</text>
</comment>
<dbReference type="PANTHER" id="PTHR11695">
    <property type="entry name" value="ALCOHOL DEHYDROGENASE RELATED"/>
    <property type="match status" value="1"/>
</dbReference>
<keyword evidence="3" id="KW-1185">Reference proteome</keyword>
<dbReference type="InterPro" id="IPR013154">
    <property type="entry name" value="ADH-like_N"/>
</dbReference>
<sequence length="315" mass="33828">MKAMVSNRLGSVATLQEQTMSIPEIGPDDLLLRVEATALNPLDFQMITGQHDRAYAFPLILGRDVAGKVVGKGSQVKLFSLGDEVVAYQPERQLGTFAEYAVVPANQALVRPRQVSAIQAATLPTSGETAYEAIVDVLRLHNNQTILIQGGAGGVGSFAIQIAHMLGAHVITTVPRRDEKFGIVLGADQAIDYQVVDFRQVIQPVDAILDTVGDKVLIDSMNYVRQGGHLVSIEAAPDLLVAEGGSFAGEFFQLQANVGVLGQLLTLVAKRQVKPLIEKVIPFTAPAIRAALKVVGSGHERGKRVISVWNPQLEK</sequence>
<accession>A0A0R1R8Q7</accession>
<dbReference type="SUPFAM" id="SSF51735">
    <property type="entry name" value="NAD(P)-binding Rossmann-fold domains"/>
    <property type="match status" value="1"/>
</dbReference>
<dbReference type="Gene3D" id="3.40.50.720">
    <property type="entry name" value="NAD(P)-binding Rossmann-like Domain"/>
    <property type="match status" value="1"/>
</dbReference>
<dbReference type="EMBL" id="AZFF01000031">
    <property type="protein sequence ID" value="KRL52846.1"/>
    <property type="molecule type" value="Genomic_DNA"/>
</dbReference>
<dbReference type="InterPro" id="IPR020843">
    <property type="entry name" value="ER"/>
</dbReference>
<dbReference type="PATRIC" id="fig|1114972.6.peg.1851"/>
<evidence type="ECO:0000259" key="1">
    <source>
        <dbReference type="SMART" id="SM00829"/>
    </source>
</evidence>
<evidence type="ECO:0000313" key="2">
    <source>
        <dbReference type="EMBL" id="KRL52846.1"/>
    </source>
</evidence>
<dbReference type="InterPro" id="IPR036291">
    <property type="entry name" value="NAD(P)-bd_dom_sf"/>
</dbReference>
<organism evidence="2 3">
    <name type="scientific">Furfurilactobacillus rossiae DSM 15814</name>
    <dbReference type="NCBI Taxonomy" id="1114972"/>
    <lineage>
        <taxon>Bacteria</taxon>
        <taxon>Bacillati</taxon>
        <taxon>Bacillota</taxon>
        <taxon>Bacilli</taxon>
        <taxon>Lactobacillales</taxon>
        <taxon>Lactobacillaceae</taxon>
        <taxon>Furfurilactobacillus</taxon>
    </lineage>
</organism>
<gene>
    <name evidence="2" type="ORF">FD35_GL001815</name>
</gene>
<dbReference type="Pfam" id="PF13602">
    <property type="entry name" value="ADH_zinc_N_2"/>
    <property type="match status" value="1"/>
</dbReference>
<dbReference type="Pfam" id="PF08240">
    <property type="entry name" value="ADH_N"/>
    <property type="match status" value="1"/>
</dbReference>
<feature type="domain" description="Enoyl reductase (ER)" evidence="1">
    <location>
        <begin position="10"/>
        <end position="306"/>
    </location>
</feature>
<reference evidence="2 3" key="1">
    <citation type="journal article" date="2015" name="Genome Announc.">
        <title>Expanding the biotechnology potential of lactobacilli through comparative genomics of 213 strains and associated genera.</title>
        <authorList>
            <person name="Sun Z."/>
            <person name="Harris H.M."/>
            <person name="McCann A."/>
            <person name="Guo C."/>
            <person name="Argimon S."/>
            <person name="Zhang W."/>
            <person name="Yang X."/>
            <person name="Jeffery I.B."/>
            <person name="Cooney J.C."/>
            <person name="Kagawa T.F."/>
            <person name="Liu W."/>
            <person name="Song Y."/>
            <person name="Salvetti E."/>
            <person name="Wrobel A."/>
            <person name="Rasinkangas P."/>
            <person name="Parkhill J."/>
            <person name="Rea M.C."/>
            <person name="O'Sullivan O."/>
            <person name="Ritari J."/>
            <person name="Douillard F.P."/>
            <person name="Paul Ross R."/>
            <person name="Yang R."/>
            <person name="Briner A.E."/>
            <person name="Felis G.E."/>
            <person name="de Vos W.M."/>
            <person name="Barrangou R."/>
            <person name="Klaenhammer T.R."/>
            <person name="Caufield P.W."/>
            <person name="Cui Y."/>
            <person name="Zhang H."/>
            <person name="O'Toole P.W."/>
        </authorList>
    </citation>
    <scope>NUCLEOTIDE SEQUENCE [LARGE SCALE GENOMIC DNA]</scope>
    <source>
        <strain evidence="2 3">DSM 15814</strain>
    </source>
</reference>